<dbReference type="EMBL" id="ABEU02000020">
    <property type="protein sequence ID" value="PNR33501.1"/>
    <property type="molecule type" value="Genomic_DNA"/>
</dbReference>
<gene>
    <name evidence="8" type="primary">LOC112273377</name>
    <name evidence="7" type="ORF">PHYPA_025445</name>
</gene>
<feature type="transmembrane region" description="Helical" evidence="6">
    <location>
        <begin position="39"/>
        <end position="65"/>
    </location>
</feature>
<evidence type="ECO:0000313" key="9">
    <source>
        <dbReference type="Proteomes" id="UP000006727"/>
    </source>
</evidence>
<keyword evidence="5 6" id="KW-0472">Membrane</keyword>
<evidence type="ECO:0000313" key="8">
    <source>
        <dbReference type="EnsemblPlants" id="Pp3c20_22310V3.1"/>
    </source>
</evidence>
<organism evidence="7">
    <name type="scientific">Physcomitrium patens</name>
    <name type="common">Spreading-leaved earth moss</name>
    <name type="synonym">Physcomitrella patens</name>
    <dbReference type="NCBI Taxonomy" id="3218"/>
    <lineage>
        <taxon>Eukaryota</taxon>
        <taxon>Viridiplantae</taxon>
        <taxon>Streptophyta</taxon>
        <taxon>Embryophyta</taxon>
        <taxon>Bryophyta</taxon>
        <taxon>Bryophytina</taxon>
        <taxon>Bryopsida</taxon>
        <taxon>Funariidae</taxon>
        <taxon>Funariales</taxon>
        <taxon>Funariaceae</taxon>
        <taxon>Physcomitrium</taxon>
    </lineage>
</organism>
<dbReference type="PANTHER" id="PTHR33596:SF23">
    <property type="entry name" value="COLD-REGULATED 413 PLASMA MEMBRANE PROTEIN 2"/>
    <property type="match status" value="1"/>
</dbReference>
<evidence type="ECO:0000256" key="3">
    <source>
        <dbReference type="ARBA" id="ARBA00022692"/>
    </source>
</evidence>
<evidence type="ECO:0000256" key="2">
    <source>
        <dbReference type="ARBA" id="ARBA00005852"/>
    </source>
</evidence>
<dbReference type="Gramene" id="Pp3c20_22310V3.2">
    <property type="protein sequence ID" value="Pp3c20_22310V3.2"/>
    <property type="gene ID" value="Pp3c20_22310"/>
</dbReference>
<name>A0A2K1IW47_PHYPA</name>
<evidence type="ECO:0000256" key="6">
    <source>
        <dbReference type="SAM" id="Phobius"/>
    </source>
</evidence>
<reference evidence="7 9" key="1">
    <citation type="journal article" date="2008" name="Science">
        <title>The Physcomitrella genome reveals evolutionary insights into the conquest of land by plants.</title>
        <authorList>
            <person name="Rensing S."/>
            <person name="Lang D."/>
            <person name="Zimmer A."/>
            <person name="Terry A."/>
            <person name="Salamov A."/>
            <person name="Shapiro H."/>
            <person name="Nishiyama T."/>
            <person name="Perroud P.-F."/>
            <person name="Lindquist E."/>
            <person name="Kamisugi Y."/>
            <person name="Tanahashi T."/>
            <person name="Sakakibara K."/>
            <person name="Fujita T."/>
            <person name="Oishi K."/>
            <person name="Shin-I T."/>
            <person name="Kuroki Y."/>
            <person name="Toyoda A."/>
            <person name="Suzuki Y."/>
            <person name="Hashimoto A."/>
            <person name="Yamaguchi K."/>
            <person name="Sugano A."/>
            <person name="Kohara Y."/>
            <person name="Fujiyama A."/>
            <person name="Anterola A."/>
            <person name="Aoki S."/>
            <person name="Ashton N."/>
            <person name="Barbazuk W.B."/>
            <person name="Barker E."/>
            <person name="Bennetzen J."/>
            <person name="Bezanilla M."/>
            <person name="Blankenship R."/>
            <person name="Cho S.H."/>
            <person name="Dutcher S."/>
            <person name="Estelle M."/>
            <person name="Fawcett J.A."/>
            <person name="Gundlach H."/>
            <person name="Hanada K."/>
            <person name="Heyl A."/>
            <person name="Hicks K.A."/>
            <person name="Hugh J."/>
            <person name="Lohr M."/>
            <person name="Mayer K."/>
            <person name="Melkozernov A."/>
            <person name="Murata T."/>
            <person name="Nelson D."/>
            <person name="Pils B."/>
            <person name="Prigge M."/>
            <person name="Reiss B."/>
            <person name="Renner T."/>
            <person name="Rombauts S."/>
            <person name="Rushton P."/>
            <person name="Sanderfoot A."/>
            <person name="Schween G."/>
            <person name="Shiu S.-H."/>
            <person name="Stueber K."/>
            <person name="Theodoulou F.L."/>
            <person name="Tu H."/>
            <person name="Van de Peer Y."/>
            <person name="Verrier P.J."/>
            <person name="Waters E."/>
            <person name="Wood A."/>
            <person name="Yang L."/>
            <person name="Cove D."/>
            <person name="Cuming A."/>
            <person name="Hasebe M."/>
            <person name="Lucas S."/>
            <person name="Mishler D.B."/>
            <person name="Reski R."/>
            <person name="Grigoriev I."/>
            <person name="Quatrano R.S."/>
            <person name="Boore J.L."/>
        </authorList>
    </citation>
    <scope>NUCLEOTIDE SEQUENCE [LARGE SCALE GENOMIC DNA]</scope>
    <source>
        <strain evidence="8 9">cv. Gransden 2004</strain>
    </source>
</reference>
<proteinExistence type="inferred from homology"/>
<dbReference type="PaxDb" id="3218-PP1S40_23V6.1"/>
<feature type="transmembrane region" description="Helical" evidence="6">
    <location>
        <begin position="95"/>
        <end position="116"/>
    </location>
</feature>
<keyword evidence="9" id="KW-1185">Reference proteome</keyword>
<dbReference type="Pfam" id="PF05562">
    <property type="entry name" value="WCOR413"/>
    <property type="match status" value="1"/>
</dbReference>
<keyword evidence="4 6" id="KW-1133">Transmembrane helix</keyword>
<dbReference type="Proteomes" id="UP000006727">
    <property type="component" value="Chromosome 20"/>
</dbReference>
<accession>A0A2K1IW47</accession>
<feature type="transmembrane region" description="Helical" evidence="6">
    <location>
        <begin position="151"/>
        <end position="167"/>
    </location>
</feature>
<reference evidence="7 9" key="2">
    <citation type="journal article" date="2018" name="Plant J.">
        <title>The Physcomitrella patens chromosome-scale assembly reveals moss genome structure and evolution.</title>
        <authorList>
            <person name="Lang D."/>
            <person name="Ullrich K.K."/>
            <person name="Murat F."/>
            <person name="Fuchs J."/>
            <person name="Jenkins J."/>
            <person name="Haas F.B."/>
            <person name="Piednoel M."/>
            <person name="Gundlach H."/>
            <person name="Van Bel M."/>
            <person name="Meyberg R."/>
            <person name="Vives C."/>
            <person name="Morata J."/>
            <person name="Symeonidi A."/>
            <person name="Hiss M."/>
            <person name="Muchero W."/>
            <person name="Kamisugi Y."/>
            <person name="Saleh O."/>
            <person name="Blanc G."/>
            <person name="Decker E.L."/>
            <person name="van Gessel N."/>
            <person name="Grimwood J."/>
            <person name="Hayes R.D."/>
            <person name="Graham S.W."/>
            <person name="Gunter L.E."/>
            <person name="McDaniel S.F."/>
            <person name="Hoernstein S.N.W."/>
            <person name="Larsson A."/>
            <person name="Li F.W."/>
            <person name="Perroud P.F."/>
            <person name="Phillips J."/>
            <person name="Ranjan P."/>
            <person name="Rokshar D.S."/>
            <person name="Rothfels C.J."/>
            <person name="Schneider L."/>
            <person name="Shu S."/>
            <person name="Stevenson D.W."/>
            <person name="Thummler F."/>
            <person name="Tillich M."/>
            <person name="Villarreal Aguilar J.C."/>
            <person name="Widiez T."/>
            <person name="Wong G.K."/>
            <person name="Wymore A."/>
            <person name="Zhang Y."/>
            <person name="Zimmer A.D."/>
            <person name="Quatrano R.S."/>
            <person name="Mayer K.F.X."/>
            <person name="Goodstein D."/>
            <person name="Casacuberta J.M."/>
            <person name="Vandepoele K."/>
            <person name="Reski R."/>
            <person name="Cuming A.C."/>
            <person name="Tuskan G.A."/>
            <person name="Maumus F."/>
            <person name="Salse J."/>
            <person name="Schmutz J."/>
            <person name="Rensing S.A."/>
        </authorList>
    </citation>
    <scope>NUCLEOTIDE SEQUENCE [LARGE SCALE GENOMIC DNA]</scope>
    <source>
        <strain evidence="8 9">cv. Gransden 2004</strain>
    </source>
</reference>
<dbReference type="GO" id="GO:0016020">
    <property type="term" value="C:membrane"/>
    <property type="evidence" value="ECO:0007669"/>
    <property type="project" value="UniProtKB-SubCell"/>
</dbReference>
<dbReference type="RefSeq" id="XP_024357840.1">
    <property type="nucleotide sequence ID" value="XM_024502072.2"/>
</dbReference>
<protein>
    <recommendedName>
        <fullName evidence="10">Cold acclimation protein WCOR413-like protein</fullName>
    </recommendedName>
</protein>
<feature type="transmembrane region" description="Helical" evidence="6">
    <location>
        <begin position="188"/>
        <end position="204"/>
    </location>
</feature>
<dbReference type="InterPro" id="IPR008892">
    <property type="entry name" value="COR413"/>
</dbReference>
<dbReference type="EnsemblPlants" id="Pp3c20_22310V3.1">
    <property type="protein sequence ID" value="Pp3c20_22310V3.1"/>
    <property type="gene ID" value="Pp3c20_22310"/>
</dbReference>
<evidence type="ECO:0000256" key="1">
    <source>
        <dbReference type="ARBA" id="ARBA00004141"/>
    </source>
</evidence>
<dbReference type="EnsemblPlants" id="Pp3c20_22310V3.2">
    <property type="protein sequence ID" value="Pp3c20_22310V3.2"/>
    <property type="gene ID" value="Pp3c20_22310"/>
</dbReference>
<evidence type="ECO:0000256" key="5">
    <source>
        <dbReference type="ARBA" id="ARBA00023136"/>
    </source>
</evidence>
<comment type="subcellular location">
    <subcellularLocation>
        <location evidence="1">Membrane</location>
        <topology evidence="1">Multi-pass membrane protein</topology>
    </subcellularLocation>
</comment>
<evidence type="ECO:0000256" key="4">
    <source>
        <dbReference type="ARBA" id="ARBA00022989"/>
    </source>
</evidence>
<dbReference type="OrthoDB" id="1887731at2759"/>
<evidence type="ECO:0008006" key="10">
    <source>
        <dbReference type="Google" id="ProtNLM"/>
    </source>
</evidence>
<evidence type="ECO:0000313" key="7">
    <source>
        <dbReference type="EMBL" id="PNR33501.1"/>
    </source>
</evidence>
<dbReference type="PANTHER" id="PTHR33596">
    <property type="entry name" value="COLD-REGULATED 413 PLASMA MEMBRANE PROTEIN 2"/>
    <property type="match status" value="1"/>
</dbReference>
<dbReference type="GeneID" id="112273377"/>
<dbReference type="Gramene" id="Pp3c20_22310V3.1">
    <property type="protein sequence ID" value="Pp3c20_22310V3.1"/>
    <property type="gene ID" value="Pp3c20_22310"/>
</dbReference>
<dbReference type="AlphaFoldDB" id="A0A2K1IW47"/>
<sequence>MVTSRALVMDVSQPGAAAMALDQDWHALSEALGNLGVHLAATLGLGASLGGFLQWLAVIAAIYLLVLDRTNWRTNLLTALLVPYLALQLPEPFFGFFRGGIGAWIAFIAVVIRLFFAQSFPNLIHGDLELPVAFILLIVTAPKTIVHVRGTIISDVVSLLIGAYLLFQHTSHAGGFRRAFGESRGIPHTVGILLLFVAPFWALFKHIF</sequence>
<dbReference type="OMA" id="DIGKWIT"/>
<dbReference type="FunCoup" id="A0A2K1IW47">
    <property type="interactions" value="730"/>
</dbReference>
<keyword evidence="3 6" id="KW-0812">Transmembrane</keyword>
<reference evidence="8" key="3">
    <citation type="submission" date="2020-12" db="UniProtKB">
        <authorList>
            <consortium name="EnsemblPlants"/>
        </authorList>
    </citation>
    <scope>IDENTIFICATION</scope>
</reference>
<dbReference type="KEGG" id="ppp:112273377"/>
<comment type="similarity">
    <text evidence="2">Belongs to the Cold-regulated 413 protein family.</text>
</comment>